<dbReference type="InterPro" id="IPR036008">
    <property type="entry name" value="Aconitase_4Fe-4S_dom"/>
</dbReference>
<keyword evidence="11" id="KW-0411">Iron-sulfur</keyword>
<dbReference type="InterPro" id="IPR050067">
    <property type="entry name" value="IPM_dehydratase_rel_enz"/>
</dbReference>
<evidence type="ECO:0000256" key="11">
    <source>
        <dbReference type="ARBA" id="ARBA00023014"/>
    </source>
</evidence>
<dbReference type="PANTHER" id="PTHR43822:SF9">
    <property type="entry name" value="3-ISOPROPYLMALATE DEHYDRATASE"/>
    <property type="match status" value="1"/>
</dbReference>
<accession>W1XVL0</accession>
<name>W1XVL0_9ZZZZ</name>
<keyword evidence="8" id="KW-0028">Amino-acid biosynthesis</keyword>
<protein>
    <recommendedName>
        <fullName evidence="5">3-isopropylmalate dehydratase</fullName>
        <ecNumber evidence="5">4.2.1.33</ecNumber>
    </recommendedName>
</protein>
<dbReference type="GO" id="GO:0003861">
    <property type="term" value="F:3-isopropylmalate dehydratase activity"/>
    <property type="evidence" value="ECO:0007669"/>
    <property type="project" value="UniProtKB-EC"/>
</dbReference>
<organism evidence="15">
    <name type="scientific">human gut metagenome</name>
    <dbReference type="NCBI Taxonomy" id="408170"/>
    <lineage>
        <taxon>unclassified sequences</taxon>
        <taxon>metagenomes</taxon>
        <taxon>organismal metagenomes</taxon>
    </lineage>
</organism>
<evidence type="ECO:0000313" key="15">
    <source>
        <dbReference type="EMBL" id="ETJ34166.1"/>
    </source>
</evidence>
<evidence type="ECO:0000256" key="5">
    <source>
        <dbReference type="ARBA" id="ARBA00011998"/>
    </source>
</evidence>
<dbReference type="GO" id="GO:0046872">
    <property type="term" value="F:metal ion binding"/>
    <property type="evidence" value="ECO:0007669"/>
    <property type="project" value="UniProtKB-KW"/>
</dbReference>
<dbReference type="EMBL" id="AZMM01011407">
    <property type="protein sequence ID" value="ETJ34166.1"/>
    <property type="molecule type" value="Genomic_DNA"/>
</dbReference>
<evidence type="ECO:0000256" key="7">
    <source>
        <dbReference type="ARBA" id="ARBA00022485"/>
    </source>
</evidence>
<comment type="pathway">
    <text evidence="4">Amino-acid biosynthesis; L-leucine biosynthesis; L-leucine from 3-methyl-2-oxobutanoate: step 2/4.</text>
</comment>
<keyword evidence="10" id="KW-0408">Iron</keyword>
<dbReference type="SUPFAM" id="SSF53732">
    <property type="entry name" value="Aconitase iron-sulfur domain"/>
    <property type="match status" value="1"/>
</dbReference>
<evidence type="ECO:0000256" key="13">
    <source>
        <dbReference type="ARBA" id="ARBA00023304"/>
    </source>
</evidence>
<keyword evidence="13" id="KW-0100">Branched-chain amino acid biosynthesis</keyword>
<proteinExistence type="predicted"/>
<evidence type="ECO:0000256" key="10">
    <source>
        <dbReference type="ARBA" id="ARBA00023004"/>
    </source>
</evidence>
<evidence type="ECO:0000256" key="4">
    <source>
        <dbReference type="ARBA" id="ARBA00004729"/>
    </source>
</evidence>
<dbReference type="GO" id="GO:0009098">
    <property type="term" value="P:L-leucine biosynthetic process"/>
    <property type="evidence" value="ECO:0007669"/>
    <property type="project" value="UniProtKB-KW"/>
</dbReference>
<dbReference type="PANTHER" id="PTHR43822">
    <property type="entry name" value="HOMOACONITASE, MITOCHONDRIAL-RELATED"/>
    <property type="match status" value="1"/>
</dbReference>
<keyword evidence="6" id="KW-0432">Leucine biosynthesis</keyword>
<evidence type="ECO:0000256" key="2">
    <source>
        <dbReference type="ARBA" id="ARBA00001966"/>
    </source>
</evidence>
<dbReference type="EC" id="4.2.1.33" evidence="5"/>
<dbReference type="InterPro" id="IPR015931">
    <property type="entry name" value="Acnase/IPM_dHydase_lsu_aba_1/3"/>
</dbReference>
<evidence type="ECO:0000256" key="9">
    <source>
        <dbReference type="ARBA" id="ARBA00022723"/>
    </source>
</evidence>
<evidence type="ECO:0000256" key="3">
    <source>
        <dbReference type="ARBA" id="ARBA00002695"/>
    </source>
</evidence>
<dbReference type="GO" id="GO:0051539">
    <property type="term" value="F:4 iron, 4 sulfur cluster binding"/>
    <property type="evidence" value="ECO:0007669"/>
    <property type="project" value="UniProtKB-KW"/>
</dbReference>
<dbReference type="AlphaFoldDB" id="W1XVL0"/>
<evidence type="ECO:0000256" key="1">
    <source>
        <dbReference type="ARBA" id="ARBA00000491"/>
    </source>
</evidence>
<dbReference type="Gene3D" id="3.30.499.10">
    <property type="entry name" value="Aconitase, domain 3"/>
    <property type="match status" value="1"/>
</dbReference>
<comment type="catalytic activity">
    <reaction evidence="1">
        <text>(2R,3S)-3-isopropylmalate = (2S)-2-isopropylmalate</text>
        <dbReference type="Rhea" id="RHEA:32287"/>
        <dbReference type="ChEBI" id="CHEBI:1178"/>
        <dbReference type="ChEBI" id="CHEBI:35121"/>
        <dbReference type="EC" id="4.2.1.33"/>
    </reaction>
</comment>
<evidence type="ECO:0000256" key="12">
    <source>
        <dbReference type="ARBA" id="ARBA00023239"/>
    </source>
</evidence>
<dbReference type="InterPro" id="IPR001030">
    <property type="entry name" value="Acoase/IPM_deHydtase_lsu_aba"/>
</dbReference>
<feature type="domain" description="Aconitase/3-isopropylmalate dehydratase large subunit alpha/beta/alpha" evidence="14">
    <location>
        <begin position="1"/>
        <end position="78"/>
    </location>
</feature>
<evidence type="ECO:0000259" key="14">
    <source>
        <dbReference type="Pfam" id="PF00330"/>
    </source>
</evidence>
<keyword evidence="9" id="KW-0479">Metal-binding</keyword>
<reference evidence="15" key="1">
    <citation type="submission" date="2013-12" db="EMBL/GenBank/DDBJ databases">
        <title>A Varibaculum cambriense genome reconstructed from a premature infant gut community with otherwise low bacterial novelty that shifts toward anaerobic metabolism during the third week of life.</title>
        <authorList>
            <person name="Brown C.T."/>
            <person name="Sharon I."/>
            <person name="Thomas B.C."/>
            <person name="Castelle C.J."/>
            <person name="Morowitz M.J."/>
            <person name="Banfield J.F."/>
        </authorList>
    </citation>
    <scope>NUCLEOTIDE SEQUENCE</scope>
</reference>
<feature type="non-terminal residue" evidence="15">
    <location>
        <position position="1"/>
    </location>
</feature>
<keyword evidence="7" id="KW-0004">4Fe-4S</keyword>
<comment type="cofactor">
    <cofactor evidence="2">
        <name>[4Fe-4S] cluster</name>
        <dbReference type="ChEBI" id="CHEBI:49883"/>
    </cofactor>
</comment>
<sequence length="79" mass="9136">EFTGETIKNLSMEARMTICNMAIEAGAKYGLMQPDETTFDYVKGRPYATDFDSSMAWWKELYSDDDAYFDKVIELDLQI</sequence>
<dbReference type="Pfam" id="PF00330">
    <property type="entry name" value="Aconitase"/>
    <property type="match status" value="1"/>
</dbReference>
<comment type="function">
    <text evidence="3">Catalyzes the isomerization between 2-isopropylmalate and 3-isopropylmalate, via the formation of 2-isopropylmaleate.</text>
</comment>
<comment type="caution">
    <text evidence="15">The sequence shown here is derived from an EMBL/GenBank/DDBJ whole genome shotgun (WGS) entry which is preliminary data.</text>
</comment>
<keyword evidence="12" id="KW-0456">Lyase</keyword>
<evidence type="ECO:0000256" key="8">
    <source>
        <dbReference type="ARBA" id="ARBA00022605"/>
    </source>
</evidence>
<evidence type="ECO:0000256" key="6">
    <source>
        <dbReference type="ARBA" id="ARBA00022430"/>
    </source>
</evidence>
<gene>
    <name evidence="15" type="ORF">Q604_UNBC11407G0001</name>
</gene>